<keyword evidence="2" id="KW-0614">Plasmid</keyword>
<accession>Q0RYQ5</accession>
<dbReference type="HOGENOM" id="CLU_1884157_0_0_11"/>
<evidence type="ECO:0000256" key="1">
    <source>
        <dbReference type="SAM" id="MobiDB-lite"/>
    </source>
</evidence>
<dbReference type="KEGG" id="rha:RHA1_ro08537"/>
<dbReference type="AlphaFoldDB" id="Q0RYQ5"/>
<proteinExistence type="predicted"/>
<organism evidence="2 3">
    <name type="scientific">Rhodococcus jostii (strain RHA1)</name>
    <dbReference type="NCBI Taxonomy" id="101510"/>
    <lineage>
        <taxon>Bacteria</taxon>
        <taxon>Bacillati</taxon>
        <taxon>Actinomycetota</taxon>
        <taxon>Actinomycetes</taxon>
        <taxon>Mycobacteriales</taxon>
        <taxon>Nocardiaceae</taxon>
        <taxon>Rhodococcus</taxon>
    </lineage>
</organism>
<protein>
    <submittedName>
        <fullName evidence="2">Uncharacterized protein</fullName>
    </submittedName>
</protein>
<sequence>MARTDHRWRPRCSTCRAIRTGDRVDSRATPCASPDTHHAFDGVPGEHLVQQSSRKRIKSRLGSEGNRSHLGTEVAQRSYPSSRMSSTMSMRHPVHPVYRMKSTAEGMYDAVPPISAAVRSLPRTQPCVSRATRST</sequence>
<dbReference type="Proteomes" id="UP000008710">
    <property type="component" value="Plasmid pRHL1"/>
</dbReference>
<geneLocation type="plasmid" evidence="2 3">
    <name>pRHL1</name>
</geneLocation>
<dbReference type="EMBL" id="CP000432">
    <property type="protein sequence ID" value="ABG99581.1"/>
    <property type="molecule type" value="Genomic_DNA"/>
</dbReference>
<gene>
    <name evidence="2" type="ordered locus">RHA1_ro08537</name>
</gene>
<evidence type="ECO:0000313" key="3">
    <source>
        <dbReference type="Proteomes" id="UP000008710"/>
    </source>
</evidence>
<reference evidence="3" key="1">
    <citation type="journal article" date="2006" name="Proc. Natl. Acad. Sci. U.S.A.">
        <title>The complete genome of Rhodococcus sp. RHA1 provides insights into a catabolic powerhouse.</title>
        <authorList>
            <person name="McLeod M.P."/>
            <person name="Warren R.L."/>
            <person name="Hsiao W.W.L."/>
            <person name="Araki N."/>
            <person name="Myhre M."/>
            <person name="Fernandes C."/>
            <person name="Miyazawa D."/>
            <person name="Wong W."/>
            <person name="Lillquist A.L."/>
            <person name="Wang D."/>
            <person name="Dosanjh M."/>
            <person name="Hara H."/>
            <person name="Petrescu A."/>
            <person name="Morin R.D."/>
            <person name="Yang G."/>
            <person name="Stott J.M."/>
            <person name="Schein J.E."/>
            <person name="Shin H."/>
            <person name="Smailus D."/>
            <person name="Siddiqui A.S."/>
            <person name="Marra M.A."/>
            <person name="Jones S.J.M."/>
            <person name="Holt R."/>
            <person name="Brinkman F.S.L."/>
            <person name="Miyauchi K."/>
            <person name="Fukuda M."/>
            <person name="Davies J.E."/>
            <person name="Mohn W.W."/>
            <person name="Eltis L.D."/>
        </authorList>
    </citation>
    <scope>NUCLEOTIDE SEQUENCE [LARGE SCALE GENOMIC DNA]</scope>
    <source>
        <strain evidence="3">RHA1</strain>
    </source>
</reference>
<feature type="region of interest" description="Disordered" evidence="1">
    <location>
        <begin position="25"/>
        <end position="93"/>
    </location>
</feature>
<name>Q0RYQ5_RHOJR</name>
<evidence type="ECO:0000313" key="2">
    <source>
        <dbReference type="EMBL" id="ABG99581.1"/>
    </source>
</evidence>
<feature type="compositionally biased region" description="Low complexity" evidence="1">
    <location>
        <begin position="77"/>
        <end position="91"/>
    </location>
</feature>